<sequence length="698" mass="78484">MLEPRPPVPIPPRVAPSPPVVWVLDDSPVETQAICRALEPYCRVTGFLDGASLLESLTQGRVPEVLVLDWHLPGMSGLEVCRFVRSNPATEHVPVLLLTGNTRAEDVVEGLSAGANDYVFKPFRPVEFAARVQALAQWERSRRKTLEDERARRRQLEGTLTEVQAAEERAWRSELRFRLAARATRDAVWEWDPRTGLTDWTSGLHEVFGYAPGIIRDEHRWWEERLHPDDRARVVASLQATLEGPEHEWQATYRFQRGDGSWAYVADRCHIIRDAQDKATQVVGAMQDVTEHQEIEAARARLLELERGAREESDRQRAMLATLFEQVPVLLGVLSVPDQRCVVANARLRQRFGQRQLVGRTLREALPELEGQNILELLDTVFATGEPFSARELPVRIAQEPGAHPPEGYFDFMYQPMRDASGRLAAVILFAVEVTDSVLARRKESELAQQMKARADFERQLIGIVSHDLRNPLGAITLAVSMMLQRGPLDERQERQAQRIRSSADRATRMIRDLLDFTRARQGTGLPVYPQPMDLHEAVRAVLDEVHAGWPDRHLETERTGNGEGTWDPDRLAQLIGNLVGNALQYSPPGTPVRVTSRGDDDGVVLEVHNLGPAIPLERQPRIFEPLERATVRPEDQGRRSIGLGLYIVRSIVLAHGGTVEARSQEETGTTFTVRLPRHAPTAPPMHELRATSAWDGA</sequence>
<dbReference type="Pfam" id="PF02518">
    <property type="entry name" value="HATPase_c"/>
    <property type="match status" value="1"/>
</dbReference>
<dbReference type="Pfam" id="PF00072">
    <property type="entry name" value="Response_reg"/>
    <property type="match status" value="1"/>
</dbReference>
<dbReference type="SUPFAM" id="SSF47384">
    <property type="entry name" value="Homodimeric domain of signal transducing histidine kinase"/>
    <property type="match status" value="1"/>
</dbReference>
<comment type="caution">
    <text evidence="10">The sequence shown here is derived from an EMBL/GenBank/DDBJ whole genome shotgun (WGS) entry which is preliminary data.</text>
</comment>
<dbReference type="InterPro" id="IPR013656">
    <property type="entry name" value="PAS_4"/>
</dbReference>
<dbReference type="InterPro" id="IPR001789">
    <property type="entry name" value="Sig_transdc_resp-reg_receiver"/>
</dbReference>
<dbReference type="SMART" id="SM00086">
    <property type="entry name" value="PAC"/>
    <property type="match status" value="1"/>
</dbReference>
<gene>
    <name evidence="10" type="ORF">HNV28_27765</name>
</gene>
<dbReference type="InterPro" id="IPR005467">
    <property type="entry name" value="His_kinase_dom"/>
</dbReference>
<feature type="domain" description="Response regulatory" evidence="7">
    <location>
        <begin position="20"/>
        <end position="136"/>
    </location>
</feature>
<name>A0A7Y4MTX3_MYXXA</name>
<dbReference type="InterPro" id="IPR036097">
    <property type="entry name" value="HisK_dim/P_sf"/>
</dbReference>
<dbReference type="InterPro" id="IPR036890">
    <property type="entry name" value="HATPase_C_sf"/>
</dbReference>
<keyword evidence="3 4" id="KW-0597">Phosphoprotein</keyword>
<dbReference type="Gene3D" id="1.10.287.130">
    <property type="match status" value="1"/>
</dbReference>
<dbReference type="InterPro" id="IPR000700">
    <property type="entry name" value="PAS-assoc_C"/>
</dbReference>
<dbReference type="EC" id="2.7.13.3" evidence="2"/>
<dbReference type="PANTHER" id="PTHR43547">
    <property type="entry name" value="TWO-COMPONENT HISTIDINE KINASE"/>
    <property type="match status" value="1"/>
</dbReference>
<dbReference type="InterPro" id="IPR001610">
    <property type="entry name" value="PAC"/>
</dbReference>
<dbReference type="Pfam" id="PF08447">
    <property type="entry name" value="PAS_3"/>
    <property type="match status" value="1"/>
</dbReference>
<evidence type="ECO:0000256" key="5">
    <source>
        <dbReference type="SAM" id="MobiDB-lite"/>
    </source>
</evidence>
<comment type="catalytic activity">
    <reaction evidence="1">
        <text>ATP + protein L-histidine = ADP + protein N-phospho-L-histidine.</text>
        <dbReference type="EC" id="2.7.13.3"/>
    </reaction>
</comment>
<dbReference type="AlphaFoldDB" id="A0A7Y4MTX3"/>
<dbReference type="InterPro" id="IPR003594">
    <property type="entry name" value="HATPase_dom"/>
</dbReference>
<dbReference type="Pfam" id="PF08448">
    <property type="entry name" value="PAS_4"/>
    <property type="match status" value="1"/>
</dbReference>
<dbReference type="SMART" id="SM00388">
    <property type="entry name" value="HisKA"/>
    <property type="match status" value="1"/>
</dbReference>
<dbReference type="SMART" id="SM00091">
    <property type="entry name" value="PAS"/>
    <property type="match status" value="2"/>
</dbReference>
<evidence type="ECO:0000256" key="1">
    <source>
        <dbReference type="ARBA" id="ARBA00000085"/>
    </source>
</evidence>
<dbReference type="InterPro" id="IPR011006">
    <property type="entry name" value="CheY-like_superfamily"/>
</dbReference>
<dbReference type="SUPFAM" id="SSF52172">
    <property type="entry name" value="CheY-like"/>
    <property type="match status" value="1"/>
</dbReference>
<dbReference type="Gene3D" id="3.30.565.10">
    <property type="entry name" value="Histidine kinase-like ATPase, C-terminal domain"/>
    <property type="match status" value="1"/>
</dbReference>
<protein>
    <recommendedName>
        <fullName evidence="2">histidine kinase</fullName>
        <ecNumber evidence="2">2.7.13.3</ecNumber>
    </recommendedName>
</protein>
<dbReference type="Proteomes" id="UP000533080">
    <property type="component" value="Unassembled WGS sequence"/>
</dbReference>
<dbReference type="PROSITE" id="PS50113">
    <property type="entry name" value="PAC"/>
    <property type="match status" value="1"/>
</dbReference>
<evidence type="ECO:0000313" key="10">
    <source>
        <dbReference type="EMBL" id="NOJ82079.1"/>
    </source>
</evidence>
<dbReference type="Pfam" id="PF00512">
    <property type="entry name" value="HisKA"/>
    <property type="match status" value="1"/>
</dbReference>
<evidence type="ECO:0000313" key="11">
    <source>
        <dbReference type="Proteomes" id="UP000533080"/>
    </source>
</evidence>
<dbReference type="NCBIfam" id="TIGR00229">
    <property type="entry name" value="sensory_box"/>
    <property type="match status" value="1"/>
</dbReference>
<evidence type="ECO:0000256" key="4">
    <source>
        <dbReference type="PROSITE-ProRule" id="PRU00169"/>
    </source>
</evidence>
<dbReference type="InterPro" id="IPR003661">
    <property type="entry name" value="HisK_dim/P_dom"/>
</dbReference>
<reference evidence="10 11" key="1">
    <citation type="submission" date="2020-05" db="EMBL/GenBank/DDBJ databases">
        <authorList>
            <person name="Whitworth D."/>
        </authorList>
    </citation>
    <scope>NUCLEOTIDE SEQUENCE [LARGE SCALE GENOMIC DNA]</scope>
    <source>
        <strain evidence="10 11">AM005</strain>
    </source>
</reference>
<evidence type="ECO:0000259" key="7">
    <source>
        <dbReference type="PROSITE" id="PS50110"/>
    </source>
</evidence>
<dbReference type="InterPro" id="IPR004358">
    <property type="entry name" value="Sig_transdc_His_kin-like_C"/>
</dbReference>
<dbReference type="PROSITE" id="PS50112">
    <property type="entry name" value="PAS"/>
    <property type="match status" value="1"/>
</dbReference>
<dbReference type="Gene3D" id="3.30.450.20">
    <property type="entry name" value="PAS domain"/>
    <property type="match status" value="2"/>
</dbReference>
<dbReference type="InterPro" id="IPR035965">
    <property type="entry name" value="PAS-like_dom_sf"/>
</dbReference>
<feature type="domain" description="PAC" evidence="9">
    <location>
        <begin position="249"/>
        <end position="301"/>
    </location>
</feature>
<dbReference type="Gene3D" id="3.40.50.2300">
    <property type="match status" value="1"/>
</dbReference>
<dbReference type="Gene3D" id="2.10.70.100">
    <property type="match status" value="1"/>
</dbReference>
<dbReference type="CDD" id="cd00075">
    <property type="entry name" value="HATPase"/>
    <property type="match status" value="1"/>
</dbReference>
<dbReference type="SUPFAM" id="SSF55785">
    <property type="entry name" value="PYP-like sensor domain (PAS domain)"/>
    <property type="match status" value="2"/>
</dbReference>
<dbReference type="CDD" id="cd00130">
    <property type="entry name" value="PAS"/>
    <property type="match status" value="1"/>
</dbReference>
<evidence type="ECO:0000256" key="3">
    <source>
        <dbReference type="ARBA" id="ARBA00022553"/>
    </source>
</evidence>
<dbReference type="PROSITE" id="PS50109">
    <property type="entry name" value="HIS_KIN"/>
    <property type="match status" value="1"/>
</dbReference>
<evidence type="ECO:0000259" key="6">
    <source>
        <dbReference type="PROSITE" id="PS50109"/>
    </source>
</evidence>
<dbReference type="PANTHER" id="PTHR43547:SF2">
    <property type="entry name" value="HYBRID SIGNAL TRANSDUCTION HISTIDINE KINASE C"/>
    <property type="match status" value="1"/>
</dbReference>
<feature type="domain" description="PAS" evidence="8">
    <location>
        <begin position="173"/>
        <end position="245"/>
    </location>
</feature>
<evidence type="ECO:0000256" key="2">
    <source>
        <dbReference type="ARBA" id="ARBA00012438"/>
    </source>
</evidence>
<feature type="domain" description="Histidine kinase" evidence="6">
    <location>
        <begin position="464"/>
        <end position="680"/>
    </location>
</feature>
<organism evidence="10 11">
    <name type="scientific">Myxococcus xanthus</name>
    <dbReference type="NCBI Taxonomy" id="34"/>
    <lineage>
        <taxon>Bacteria</taxon>
        <taxon>Pseudomonadati</taxon>
        <taxon>Myxococcota</taxon>
        <taxon>Myxococcia</taxon>
        <taxon>Myxococcales</taxon>
        <taxon>Cystobacterineae</taxon>
        <taxon>Myxococcaceae</taxon>
        <taxon>Myxococcus</taxon>
    </lineage>
</organism>
<dbReference type="PROSITE" id="PS50110">
    <property type="entry name" value="RESPONSE_REGULATORY"/>
    <property type="match status" value="1"/>
</dbReference>
<dbReference type="SMART" id="SM00387">
    <property type="entry name" value="HATPase_c"/>
    <property type="match status" value="1"/>
</dbReference>
<dbReference type="InterPro" id="IPR013655">
    <property type="entry name" value="PAS_fold_3"/>
</dbReference>
<evidence type="ECO:0000259" key="8">
    <source>
        <dbReference type="PROSITE" id="PS50112"/>
    </source>
</evidence>
<dbReference type="SUPFAM" id="SSF55874">
    <property type="entry name" value="ATPase domain of HSP90 chaperone/DNA topoisomerase II/histidine kinase"/>
    <property type="match status" value="1"/>
</dbReference>
<dbReference type="SMART" id="SM00448">
    <property type="entry name" value="REC"/>
    <property type="match status" value="1"/>
</dbReference>
<dbReference type="PRINTS" id="PR00344">
    <property type="entry name" value="BCTRLSENSOR"/>
</dbReference>
<dbReference type="CDD" id="cd00082">
    <property type="entry name" value="HisKA"/>
    <property type="match status" value="1"/>
</dbReference>
<proteinExistence type="predicted"/>
<dbReference type="GO" id="GO:0000155">
    <property type="term" value="F:phosphorelay sensor kinase activity"/>
    <property type="evidence" value="ECO:0007669"/>
    <property type="project" value="InterPro"/>
</dbReference>
<accession>A0A7Y4MTX3</accession>
<feature type="modified residue" description="4-aspartylphosphate" evidence="4">
    <location>
        <position position="69"/>
    </location>
</feature>
<feature type="region of interest" description="Disordered" evidence="5">
    <location>
        <begin position="677"/>
        <end position="698"/>
    </location>
</feature>
<dbReference type="InterPro" id="IPR000014">
    <property type="entry name" value="PAS"/>
</dbReference>
<evidence type="ECO:0000259" key="9">
    <source>
        <dbReference type="PROSITE" id="PS50113"/>
    </source>
</evidence>
<dbReference type="EMBL" id="JABFNT010000112">
    <property type="protein sequence ID" value="NOJ82079.1"/>
    <property type="molecule type" value="Genomic_DNA"/>
</dbReference>